<dbReference type="SUPFAM" id="SSF54001">
    <property type="entry name" value="Cysteine proteinases"/>
    <property type="match status" value="1"/>
</dbReference>
<dbReference type="PANTHER" id="PTHR46333:SF2">
    <property type="entry name" value="CYTOKINESIS PROTEIN 3"/>
    <property type="match status" value="1"/>
</dbReference>
<dbReference type="Gene3D" id="3.10.620.30">
    <property type="match status" value="1"/>
</dbReference>
<evidence type="ECO:0000259" key="1">
    <source>
        <dbReference type="SMART" id="SM00460"/>
    </source>
</evidence>
<dbReference type="Pfam" id="PF01841">
    <property type="entry name" value="Transglut_core"/>
    <property type="match status" value="1"/>
</dbReference>
<feature type="domain" description="Transglutaminase-like" evidence="1">
    <location>
        <begin position="132"/>
        <end position="184"/>
    </location>
</feature>
<gene>
    <name evidence="2" type="ORF">DRW41_09310</name>
</gene>
<accession>A0A3D8GRH8</accession>
<evidence type="ECO:0000313" key="2">
    <source>
        <dbReference type="EMBL" id="RDU36892.1"/>
    </source>
</evidence>
<dbReference type="Proteomes" id="UP000257144">
    <property type="component" value="Unassembled WGS sequence"/>
</dbReference>
<dbReference type="EMBL" id="QNQT01000003">
    <property type="protein sequence ID" value="RDU36892.1"/>
    <property type="molecule type" value="Genomic_DNA"/>
</dbReference>
<name>A0A3D8GRH8_9BACI</name>
<keyword evidence="3" id="KW-1185">Reference proteome</keyword>
<dbReference type="AlphaFoldDB" id="A0A3D8GRH8"/>
<dbReference type="InterPro" id="IPR002931">
    <property type="entry name" value="Transglutaminase-like"/>
</dbReference>
<proteinExistence type="predicted"/>
<reference evidence="2 3" key="1">
    <citation type="submission" date="2018-07" db="EMBL/GenBank/DDBJ databases">
        <title>Bacillus sp. YLB-04 draft genome sequence.</title>
        <authorList>
            <person name="Yu L."/>
            <person name="Tang X."/>
        </authorList>
    </citation>
    <scope>NUCLEOTIDE SEQUENCE [LARGE SCALE GENOMIC DNA]</scope>
    <source>
        <strain evidence="2 3">YLB-04</strain>
    </source>
</reference>
<organism evidence="2 3">
    <name type="scientific">Neobacillus piezotolerans</name>
    <dbReference type="NCBI Taxonomy" id="2259171"/>
    <lineage>
        <taxon>Bacteria</taxon>
        <taxon>Bacillati</taxon>
        <taxon>Bacillota</taxon>
        <taxon>Bacilli</taxon>
        <taxon>Bacillales</taxon>
        <taxon>Bacillaceae</taxon>
        <taxon>Neobacillus</taxon>
    </lineage>
</organism>
<dbReference type="GO" id="GO:0005737">
    <property type="term" value="C:cytoplasm"/>
    <property type="evidence" value="ECO:0007669"/>
    <property type="project" value="TreeGrafter"/>
</dbReference>
<comment type="caution">
    <text evidence="2">The sequence shown here is derived from an EMBL/GenBank/DDBJ whole genome shotgun (WGS) entry which is preliminary data.</text>
</comment>
<dbReference type="OrthoDB" id="9787782at2"/>
<dbReference type="SMART" id="SM00460">
    <property type="entry name" value="TGc"/>
    <property type="match status" value="1"/>
</dbReference>
<evidence type="ECO:0000313" key="3">
    <source>
        <dbReference type="Proteomes" id="UP000257144"/>
    </source>
</evidence>
<dbReference type="RefSeq" id="WP_115451720.1">
    <property type="nucleotide sequence ID" value="NZ_QNQT01000003.1"/>
</dbReference>
<dbReference type="InterPro" id="IPR038765">
    <property type="entry name" value="Papain-like_cys_pep_sf"/>
</dbReference>
<dbReference type="InterPro" id="IPR052557">
    <property type="entry name" value="CAP/Cytokinesis_protein"/>
</dbReference>
<sequence length="218" mass="24601">MKKFLLIVLFGFLAIVAAQPGLPFAMATSLSKDLAYEASSLRTKDHGLLTTLSYHVTKTMEGNPFLLPSSVVESGDPEIVRIAEDVTFGKNTNKEKSIAIYTWVTENLQYDVATYFDAIAGRPFEFKSATEALRTRKAMCMGFSHLTAALHRAAGIEAKVVYGADHAWNEIRIDGKWVPQDTTRGAGYIDNRYREFIHKPNLDYLFRTDEFKEGEYLW</sequence>
<protein>
    <recommendedName>
        <fullName evidence="1">Transglutaminase-like domain-containing protein</fullName>
    </recommendedName>
</protein>
<dbReference type="PANTHER" id="PTHR46333">
    <property type="entry name" value="CYTOKINESIS PROTEIN 3"/>
    <property type="match status" value="1"/>
</dbReference>